<accession>A0ABD3I6E8</accession>
<comment type="caution">
    <text evidence="1">The sequence shown here is derived from an EMBL/GenBank/DDBJ whole genome shotgun (WGS) entry which is preliminary data.</text>
</comment>
<evidence type="ECO:0000313" key="1">
    <source>
        <dbReference type="EMBL" id="KAL3697796.1"/>
    </source>
</evidence>
<keyword evidence="2" id="KW-1185">Reference proteome</keyword>
<dbReference type="AlphaFoldDB" id="A0ABD3I6E8"/>
<proteinExistence type="predicted"/>
<organism evidence="1 2">
    <name type="scientific">Riccia sorocarpa</name>
    <dbReference type="NCBI Taxonomy" id="122646"/>
    <lineage>
        <taxon>Eukaryota</taxon>
        <taxon>Viridiplantae</taxon>
        <taxon>Streptophyta</taxon>
        <taxon>Embryophyta</taxon>
        <taxon>Marchantiophyta</taxon>
        <taxon>Marchantiopsida</taxon>
        <taxon>Marchantiidae</taxon>
        <taxon>Marchantiales</taxon>
        <taxon>Ricciaceae</taxon>
        <taxon>Riccia</taxon>
    </lineage>
</organism>
<gene>
    <name evidence="1" type="ORF">R1sor_011872</name>
</gene>
<protein>
    <submittedName>
        <fullName evidence="1">Uncharacterized protein</fullName>
    </submittedName>
</protein>
<dbReference type="Proteomes" id="UP001633002">
    <property type="component" value="Unassembled WGS sequence"/>
</dbReference>
<evidence type="ECO:0000313" key="2">
    <source>
        <dbReference type="Proteomes" id="UP001633002"/>
    </source>
</evidence>
<reference evidence="1 2" key="1">
    <citation type="submission" date="2024-09" db="EMBL/GenBank/DDBJ databases">
        <title>Chromosome-scale assembly of Riccia sorocarpa.</title>
        <authorList>
            <person name="Paukszto L."/>
        </authorList>
    </citation>
    <scope>NUCLEOTIDE SEQUENCE [LARGE SCALE GENOMIC DNA]</scope>
    <source>
        <strain evidence="1">LP-2024</strain>
        <tissue evidence="1">Aerial parts of the thallus</tissue>
    </source>
</reference>
<name>A0ABD3I6E8_9MARC</name>
<dbReference type="EMBL" id="JBJQOH010000002">
    <property type="protein sequence ID" value="KAL3697796.1"/>
    <property type="molecule type" value="Genomic_DNA"/>
</dbReference>
<sequence>MRPESDPWYEQPAFVDHGMLEDIGIRGIDLNDDPIEMIPVDDPETENHGSDENVAAIAGLLAEVNVSGDDESCGEAVPRGKHSAMRSIRVIQKTLVDACPPVPWLEGCA</sequence>